<reference evidence="2" key="1">
    <citation type="submission" date="2020-11" db="EMBL/GenBank/DDBJ databases">
        <authorList>
            <person name="Konstantinou D."/>
            <person name="Gkelis S."/>
            <person name="Popin R."/>
            <person name="Fewer D."/>
            <person name="Sivonen K."/>
        </authorList>
    </citation>
    <scope>NUCLEOTIDE SEQUENCE</scope>
    <source>
        <strain evidence="2">TAU-MAC 1115</strain>
    </source>
</reference>
<keyword evidence="1" id="KW-0812">Transmembrane</keyword>
<evidence type="ECO:0000313" key="3">
    <source>
        <dbReference type="Proteomes" id="UP000717364"/>
    </source>
</evidence>
<dbReference type="Proteomes" id="UP000717364">
    <property type="component" value="Unassembled WGS sequence"/>
</dbReference>
<dbReference type="RefSeq" id="WP_215610045.1">
    <property type="nucleotide sequence ID" value="NZ_JADOES010000037.1"/>
</dbReference>
<reference evidence="2" key="2">
    <citation type="journal article" date="2021" name="Mar. Drugs">
        <title>Genome Reduction and Secondary Metabolism of the Marine Sponge-Associated Cyanobacterium Leptothoe.</title>
        <authorList>
            <person name="Konstantinou D."/>
            <person name="Popin R.V."/>
            <person name="Fewer D.P."/>
            <person name="Sivonen K."/>
            <person name="Gkelis S."/>
        </authorList>
    </citation>
    <scope>NUCLEOTIDE SEQUENCE</scope>
    <source>
        <strain evidence="2">TAU-MAC 1115</strain>
    </source>
</reference>
<organism evidence="2 3">
    <name type="scientific">Leptothoe spongobia TAU-MAC 1115</name>
    <dbReference type="NCBI Taxonomy" id="1967444"/>
    <lineage>
        <taxon>Bacteria</taxon>
        <taxon>Bacillati</taxon>
        <taxon>Cyanobacteriota</taxon>
        <taxon>Cyanophyceae</taxon>
        <taxon>Nodosilineales</taxon>
        <taxon>Cymatolegaceae</taxon>
        <taxon>Leptothoe</taxon>
        <taxon>Leptothoe spongobia</taxon>
    </lineage>
</organism>
<sequence>MGTQSIKKPSLQFILIVPFLLQIVGAVGLTGYFSLRNGQKAINNLASQLQDEVNAQVNQHLDSYLSTPQKIIQLTSKQIERGSLDADNLKELGYLFFDQLQAFEDFGYINYGSQSGEFIGVGTGLTSGIFLDITSNSKFQLKNRCMCTGASNRIVQSVTLLGTVNSFKCVLPLAR</sequence>
<dbReference type="AlphaFoldDB" id="A0A947GKM7"/>
<keyword evidence="3" id="KW-1185">Reference proteome</keyword>
<evidence type="ECO:0000313" key="2">
    <source>
        <dbReference type="EMBL" id="MBT9316978.1"/>
    </source>
</evidence>
<gene>
    <name evidence="2" type="ORF">IXB50_16235</name>
</gene>
<comment type="caution">
    <text evidence="2">The sequence shown here is derived from an EMBL/GenBank/DDBJ whole genome shotgun (WGS) entry which is preliminary data.</text>
</comment>
<accession>A0A947GKM7</accession>
<keyword evidence="1" id="KW-0472">Membrane</keyword>
<evidence type="ECO:0000256" key="1">
    <source>
        <dbReference type="SAM" id="Phobius"/>
    </source>
</evidence>
<dbReference type="EMBL" id="JADOES010000037">
    <property type="protein sequence ID" value="MBT9316978.1"/>
    <property type="molecule type" value="Genomic_DNA"/>
</dbReference>
<protein>
    <submittedName>
        <fullName evidence="2">Uncharacterized protein</fullName>
    </submittedName>
</protein>
<proteinExistence type="predicted"/>
<keyword evidence="1" id="KW-1133">Transmembrane helix</keyword>
<feature type="transmembrane region" description="Helical" evidence="1">
    <location>
        <begin position="12"/>
        <end position="35"/>
    </location>
</feature>
<name>A0A947GKM7_9CYAN</name>